<dbReference type="Proteomes" id="UP000615755">
    <property type="component" value="Unassembled WGS sequence"/>
</dbReference>
<gene>
    <name evidence="1" type="ORF">PAUR_a1721</name>
</gene>
<name>A0ABR9EB01_9GAMM</name>
<keyword evidence="2" id="KW-1185">Reference proteome</keyword>
<evidence type="ECO:0000313" key="2">
    <source>
        <dbReference type="Proteomes" id="UP000615755"/>
    </source>
</evidence>
<organism evidence="1 2">
    <name type="scientific">Pseudoalteromonas aurantia 208</name>
    <dbReference type="NCBI Taxonomy" id="1314867"/>
    <lineage>
        <taxon>Bacteria</taxon>
        <taxon>Pseudomonadati</taxon>
        <taxon>Pseudomonadota</taxon>
        <taxon>Gammaproteobacteria</taxon>
        <taxon>Alteromonadales</taxon>
        <taxon>Pseudoalteromonadaceae</taxon>
        <taxon>Pseudoalteromonas</taxon>
    </lineage>
</organism>
<dbReference type="EMBL" id="AQGV01000012">
    <property type="protein sequence ID" value="MBE0368174.1"/>
    <property type="molecule type" value="Genomic_DNA"/>
</dbReference>
<proteinExistence type="predicted"/>
<reference evidence="1 2" key="1">
    <citation type="submission" date="2015-03" db="EMBL/GenBank/DDBJ databases">
        <title>Genome sequence of Pseudoalteromonas aurantia.</title>
        <authorList>
            <person name="Xie B.-B."/>
            <person name="Rong J.-C."/>
            <person name="Qin Q.-L."/>
            <person name="Zhang Y.-Z."/>
        </authorList>
    </citation>
    <scope>NUCLEOTIDE SEQUENCE [LARGE SCALE GENOMIC DNA]</scope>
    <source>
        <strain evidence="1 2">208</strain>
    </source>
</reference>
<protein>
    <submittedName>
        <fullName evidence="1">Uncharacterized protein</fullName>
    </submittedName>
</protein>
<sequence length="38" mass="3998">MAGQIHSASQHSTSQQSSLELVVVVKLSAEMLAVSITE</sequence>
<evidence type="ECO:0000313" key="1">
    <source>
        <dbReference type="EMBL" id="MBE0368174.1"/>
    </source>
</evidence>
<accession>A0ABR9EB01</accession>
<comment type="caution">
    <text evidence="1">The sequence shown here is derived from an EMBL/GenBank/DDBJ whole genome shotgun (WGS) entry which is preliminary data.</text>
</comment>